<reference evidence="3" key="1">
    <citation type="journal article" date="2023" name="Insect Mol. Biol.">
        <title>Genome sequencing provides insights into the evolution of gene families encoding plant cell wall-degrading enzymes in longhorned beetles.</title>
        <authorList>
            <person name="Shin N.R."/>
            <person name="Okamura Y."/>
            <person name="Kirsch R."/>
            <person name="Pauchet Y."/>
        </authorList>
    </citation>
    <scope>NUCLEOTIDE SEQUENCE</scope>
    <source>
        <strain evidence="3">MMC_N1</strain>
    </source>
</reference>
<evidence type="ECO:0000313" key="4">
    <source>
        <dbReference type="Proteomes" id="UP001162164"/>
    </source>
</evidence>
<dbReference type="PROSITE" id="PS50157">
    <property type="entry name" value="ZINC_FINGER_C2H2_2"/>
    <property type="match status" value="1"/>
</dbReference>
<comment type="caution">
    <text evidence="3">The sequence shown here is derived from an EMBL/GenBank/DDBJ whole genome shotgun (WGS) entry which is preliminary data.</text>
</comment>
<evidence type="ECO:0000259" key="2">
    <source>
        <dbReference type="PROSITE" id="PS50157"/>
    </source>
</evidence>
<sequence length="174" mass="20529">MGFVTPHHTANVLFFHLTNAGVNAAPNVHFRFKECSAEKELNCCIQSEQCHQEKMEVYKRHLLGHRDISEVQMYKCKMCEHHTKYKGHLKRHSLTHKDISEVQMFKCEMCEYQTKYRGGSKRHLLTHKDVSEVQMYNCEMCEYQSKHKEGLEDHLLVHKNISEVQMHKAKPVDT</sequence>
<keyword evidence="1" id="KW-0479">Metal-binding</keyword>
<keyword evidence="1" id="KW-0862">Zinc</keyword>
<keyword evidence="1" id="KW-0863">Zinc-finger</keyword>
<dbReference type="SMART" id="SM00355">
    <property type="entry name" value="ZnF_C2H2"/>
    <property type="match status" value="3"/>
</dbReference>
<keyword evidence="4" id="KW-1185">Reference proteome</keyword>
<name>A0ABQ9IZ40_9CUCU</name>
<dbReference type="EMBL" id="JAPWTJ010001833">
    <property type="protein sequence ID" value="KAJ8969255.1"/>
    <property type="molecule type" value="Genomic_DNA"/>
</dbReference>
<dbReference type="Proteomes" id="UP001162164">
    <property type="component" value="Unassembled WGS sequence"/>
</dbReference>
<dbReference type="Gene3D" id="3.30.160.60">
    <property type="entry name" value="Classic Zinc Finger"/>
    <property type="match status" value="1"/>
</dbReference>
<dbReference type="InterPro" id="IPR013087">
    <property type="entry name" value="Znf_C2H2_type"/>
</dbReference>
<proteinExistence type="predicted"/>
<gene>
    <name evidence="3" type="ORF">NQ317_016631</name>
</gene>
<feature type="domain" description="C2H2-type" evidence="2">
    <location>
        <begin position="74"/>
        <end position="101"/>
    </location>
</feature>
<evidence type="ECO:0000313" key="3">
    <source>
        <dbReference type="EMBL" id="KAJ8969255.1"/>
    </source>
</evidence>
<organism evidence="3 4">
    <name type="scientific">Molorchus minor</name>
    <dbReference type="NCBI Taxonomy" id="1323400"/>
    <lineage>
        <taxon>Eukaryota</taxon>
        <taxon>Metazoa</taxon>
        <taxon>Ecdysozoa</taxon>
        <taxon>Arthropoda</taxon>
        <taxon>Hexapoda</taxon>
        <taxon>Insecta</taxon>
        <taxon>Pterygota</taxon>
        <taxon>Neoptera</taxon>
        <taxon>Endopterygota</taxon>
        <taxon>Coleoptera</taxon>
        <taxon>Polyphaga</taxon>
        <taxon>Cucujiformia</taxon>
        <taxon>Chrysomeloidea</taxon>
        <taxon>Cerambycidae</taxon>
        <taxon>Lamiinae</taxon>
        <taxon>Monochamini</taxon>
        <taxon>Molorchus</taxon>
    </lineage>
</organism>
<accession>A0ABQ9IZ40</accession>
<evidence type="ECO:0000256" key="1">
    <source>
        <dbReference type="PROSITE-ProRule" id="PRU00042"/>
    </source>
</evidence>
<protein>
    <recommendedName>
        <fullName evidence="2">C2H2-type domain-containing protein</fullName>
    </recommendedName>
</protein>
<dbReference type="SUPFAM" id="SSF57667">
    <property type="entry name" value="beta-beta-alpha zinc fingers"/>
    <property type="match status" value="1"/>
</dbReference>
<dbReference type="InterPro" id="IPR036236">
    <property type="entry name" value="Znf_C2H2_sf"/>
</dbReference>